<organism evidence="2 3">
    <name type="scientific">Marinicella sediminis</name>
    <dbReference type="NCBI Taxonomy" id="1792834"/>
    <lineage>
        <taxon>Bacteria</taxon>
        <taxon>Pseudomonadati</taxon>
        <taxon>Pseudomonadota</taxon>
        <taxon>Gammaproteobacteria</taxon>
        <taxon>Lysobacterales</taxon>
        <taxon>Marinicellaceae</taxon>
        <taxon>Marinicella</taxon>
    </lineage>
</organism>
<feature type="signal peptide" evidence="1">
    <location>
        <begin position="1"/>
        <end position="20"/>
    </location>
</feature>
<feature type="chain" id="PRO_5047420483" description="Lipoprotein" evidence="1">
    <location>
        <begin position="21"/>
        <end position="271"/>
    </location>
</feature>
<evidence type="ECO:0000313" key="3">
    <source>
        <dbReference type="Proteomes" id="UP001595533"/>
    </source>
</evidence>
<accession>A0ABV7JAD7</accession>
<dbReference type="PROSITE" id="PS51257">
    <property type="entry name" value="PROKAR_LIPOPROTEIN"/>
    <property type="match status" value="1"/>
</dbReference>
<comment type="caution">
    <text evidence="2">The sequence shown here is derived from an EMBL/GenBank/DDBJ whole genome shotgun (WGS) entry which is preliminary data.</text>
</comment>
<name>A0ABV7JAD7_9GAMM</name>
<reference evidence="3" key="1">
    <citation type="journal article" date="2019" name="Int. J. Syst. Evol. Microbiol.">
        <title>The Global Catalogue of Microorganisms (GCM) 10K type strain sequencing project: providing services to taxonomists for standard genome sequencing and annotation.</title>
        <authorList>
            <consortium name="The Broad Institute Genomics Platform"/>
            <consortium name="The Broad Institute Genome Sequencing Center for Infectious Disease"/>
            <person name="Wu L."/>
            <person name="Ma J."/>
        </authorList>
    </citation>
    <scope>NUCLEOTIDE SEQUENCE [LARGE SCALE GENOMIC DNA]</scope>
    <source>
        <strain evidence="3">KCTC 42953</strain>
    </source>
</reference>
<proteinExistence type="predicted"/>
<gene>
    <name evidence="2" type="ORF">ACFODZ_02265</name>
</gene>
<dbReference type="EMBL" id="JBHRTS010000001">
    <property type="protein sequence ID" value="MFC3193056.1"/>
    <property type="molecule type" value="Genomic_DNA"/>
</dbReference>
<sequence>MYTSISKALFFCLLCVGLTACQPKGTWLYQAAADERPDWEHIVVIIDYLNLKDDLDGHWDFASEQHQMVLNRLLAETNRTLQQSGYPRVNRFVLSSGLLFAQPMAVDHYRNSELQHEPLYPPYLLAVDGMEHIAVHQEVLQLLVKYTAPRRHHPEQPDSLRGMHVGHQFDALQLPEDLAVLYIHIDQSAPGIIKQLSSLLLAAAVSSQSDYTQVYLDGGQQKQASAFLVHGSGQIIWKNHDINWHPGQPINQLLIDFPVIPVQPGSGKERY</sequence>
<evidence type="ECO:0000313" key="2">
    <source>
        <dbReference type="EMBL" id="MFC3193056.1"/>
    </source>
</evidence>
<evidence type="ECO:0000256" key="1">
    <source>
        <dbReference type="SAM" id="SignalP"/>
    </source>
</evidence>
<keyword evidence="3" id="KW-1185">Reference proteome</keyword>
<evidence type="ECO:0008006" key="4">
    <source>
        <dbReference type="Google" id="ProtNLM"/>
    </source>
</evidence>
<keyword evidence="1" id="KW-0732">Signal</keyword>
<protein>
    <recommendedName>
        <fullName evidence="4">Lipoprotein</fullName>
    </recommendedName>
</protein>
<dbReference type="RefSeq" id="WP_077409711.1">
    <property type="nucleotide sequence ID" value="NZ_JBHRTS010000001.1"/>
</dbReference>
<dbReference type="Proteomes" id="UP001595533">
    <property type="component" value="Unassembled WGS sequence"/>
</dbReference>